<reference evidence="3" key="2">
    <citation type="submission" date="2015-01" db="EMBL/GenBank/DDBJ databases">
        <title>Evolutionary Origins and Diversification of the Mycorrhizal Mutualists.</title>
        <authorList>
            <consortium name="DOE Joint Genome Institute"/>
            <consortium name="Mycorrhizal Genomics Consortium"/>
            <person name="Kohler A."/>
            <person name="Kuo A."/>
            <person name="Nagy L.G."/>
            <person name="Floudas D."/>
            <person name="Copeland A."/>
            <person name="Barry K.W."/>
            <person name="Cichocki N."/>
            <person name="Veneault-Fourrey C."/>
            <person name="LaButti K."/>
            <person name="Lindquist E.A."/>
            <person name="Lipzen A."/>
            <person name="Lundell T."/>
            <person name="Morin E."/>
            <person name="Murat C."/>
            <person name="Riley R."/>
            <person name="Ohm R."/>
            <person name="Sun H."/>
            <person name="Tunlid A."/>
            <person name="Henrissat B."/>
            <person name="Grigoriev I.V."/>
            <person name="Hibbett D.S."/>
            <person name="Martin F."/>
        </authorList>
    </citation>
    <scope>NUCLEOTIDE SEQUENCE [LARGE SCALE GENOMIC DNA]</scope>
    <source>
        <strain evidence="3">Marx 270</strain>
    </source>
</reference>
<feature type="compositionally biased region" description="Low complexity" evidence="1">
    <location>
        <begin position="98"/>
        <end position="107"/>
    </location>
</feature>
<dbReference type="EMBL" id="KN831946">
    <property type="protein sequence ID" value="KIO13498.1"/>
    <property type="molecule type" value="Genomic_DNA"/>
</dbReference>
<feature type="region of interest" description="Disordered" evidence="1">
    <location>
        <begin position="83"/>
        <end position="154"/>
    </location>
</feature>
<accession>A0A0C3JWI8</accession>
<reference evidence="2 3" key="1">
    <citation type="submission" date="2014-04" db="EMBL/GenBank/DDBJ databases">
        <authorList>
            <consortium name="DOE Joint Genome Institute"/>
            <person name="Kuo A."/>
            <person name="Kohler A."/>
            <person name="Costa M.D."/>
            <person name="Nagy L.G."/>
            <person name="Floudas D."/>
            <person name="Copeland A."/>
            <person name="Barry K.W."/>
            <person name="Cichocki N."/>
            <person name="Veneault-Fourrey C."/>
            <person name="LaButti K."/>
            <person name="Lindquist E.A."/>
            <person name="Lipzen A."/>
            <person name="Lundell T."/>
            <person name="Morin E."/>
            <person name="Murat C."/>
            <person name="Sun H."/>
            <person name="Tunlid A."/>
            <person name="Henrissat B."/>
            <person name="Grigoriev I.V."/>
            <person name="Hibbett D.S."/>
            <person name="Martin F."/>
            <person name="Nordberg H.P."/>
            <person name="Cantor M.N."/>
            <person name="Hua S.X."/>
        </authorList>
    </citation>
    <scope>NUCLEOTIDE SEQUENCE [LARGE SCALE GENOMIC DNA]</scope>
    <source>
        <strain evidence="2 3">Marx 270</strain>
    </source>
</reference>
<feature type="compositionally biased region" description="Acidic residues" evidence="1">
    <location>
        <begin position="52"/>
        <end position="64"/>
    </location>
</feature>
<dbReference type="InParanoid" id="A0A0C3JWI8"/>
<dbReference type="OrthoDB" id="3267661at2759"/>
<protein>
    <submittedName>
        <fullName evidence="2">Uncharacterized protein</fullName>
    </submittedName>
</protein>
<feature type="compositionally biased region" description="Acidic residues" evidence="1">
    <location>
        <begin position="113"/>
        <end position="130"/>
    </location>
</feature>
<evidence type="ECO:0000313" key="3">
    <source>
        <dbReference type="Proteomes" id="UP000054217"/>
    </source>
</evidence>
<dbReference type="STRING" id="870435.A0A0C3JWI8"/>
<proteinExistence type="predicted"/>
<gene>
    <name evidence="2" type="ORF">M404DRAFT_122623</name>
</gene>
<dbReference type="AlphaFoldDB" id="A0A0C3JWI8"/>
<feature type="region of interest" description="Disordered" evidence="1">
    <location>
        <begin position="42"/>
        <end position="66"/>
    </location>
</feature>
<name>A0A0C3JWI8_PISTI</name>
<keyword evidence="3" id="KW-1185">Reference proteome</keyword>
<feature type="compositionally biased region" description="Acidic residues" evidence="1">
    <location>
        <begin position="137"/>
        <end position="154"/>
    </location>
</feature>
<dbReference type="Proteomes" id="UP000054217">
    <property type="component" value="Unassembled WGS sequence"/>
</dbReference>
<evidence type="ECO:0000256" key="1">
    <source>
        <dbReference type="SAM" id="MobiDB-lite"/>
    </source>
</evidence>
<feature type="compositionally biased region" description="Basic and acidic residues" evidence="1">
    <location>
        <begin position="42"/>
        <end position="51"/>
    </location>
</feature>
<evidence type="ECO:0000313" key="2">
    <source>
        <dbReference type="EMBL" id="KIO13498.1"/>
    </source>
</evidence>
<dbReference type="HOGENOM" id="CLU_116811_0_0_1"/>
<sequence length="154" mass="17178">MSIVSPTLIPRPPLIPLVLSKAPHFGPVPLPKRDRFYGRLTTRRDLEREMNDLSDEEGDLEESNLEVRNRGFSWYIPIGRHATQLEEKNDAEDDSEGSESGQSGDHSPSVNGEENDESGADLDAGMEDMDEGRPSDDVDVTSDETEYEDEQSDV</sequence>
<organism evidence="2 3">
    <name type="scientific">Pisolithus tinctorius Marx 270</name>
    <dbReference type="NCBI Taxonomy" id="870435"/>
    <lineage>
        <taxon>Eukaryota</taxon>
        <taxon>Fungi</taxon>
        <taxon>Dikarya</taxon>
        <taxon>Basidiomycota</taxon>
        <taxon>Agaricomycotina</taxon>
        <taxon>Agaricomycetes</taxon>
        <taxon>Agaricomycetidae</taxon>
        <taxon>Boletales</taxon>
        <taxon>Sclerodermatineae</taxon>
        <taxon>Pisolithaceae</taxon>
        <taxon>Pisolithus</taxon>
    </lineage>
</organism>